<protein>
    <submittedName>
        <fullName evidence="1">Uncharacterized protein</fullName>
    </submittedName>
</protein>
<name>A0A376FKT8_ENTAS</name>
<proteinExistence type="predicted"/>
<reference evidence="1 2" key="1">
    <citation type="submission" date="2018-06" db="EMBL/GenBank/DDBJ databases">
        <authorList>
            <consortium name="Pathogen Informatics"/>
            <person name="Doyle S."/>
        </authorList>
    </citation>
    <scope>NUCLEOTIDE SEQUENCE [LARGE SCALE GENOMIC DNA]</scope>
    <source>
        <strain evidence="1 2">NCTC12123</strain>
    </source>
</reference>
<organism evidence="1 2">
    <name type="scientific">Enterobacter asburiae</name>
    <dbReference type="NCBI Taxonomy" id="61645"/>
    <lineage>
        <taxon>Bacteria</taxon>
        <taxon>Pseudomonadati</taxon>
        <taxon>Pseudomonadota</taxon>
        <taxon>Gammaproteobacteria</taxon>
        <taxon>Enterobacterales</taxon>
        <taxon>Enterobacteriaceae</taxon>
        <taxon>Enterobacter</taxon>
        <taxon>Enterobacter cloacae complex</taxon>
    </lineage>
</organism>
<sequence>MLIHNLNNGFIYTINECHSNTQWHKYKLYQK</sequence>
<gene>
    <name evidence="1" type="ORF">NCTC12123_06381</name>
</gene>
<dbReference type="Proteomes" id="UP000255163">
    <property type="component" value="Unassembled WGS sequence"/>
</dbReference>
<dbReference type="AlphaFoldDB" id="A0A376FKT8"/>
<evidence type="ECO:0000313" key="2">
    <source>
        <dbReference type="Proteomes" id="UP000255163"/>
    </source>
</evidence>
<dbReference type="EMBL" id="UFYI01000007">
    <property type="protein sequence ID" value="STD27754.1"/>
    <property type="molecule type" value="Genomic_DNA"/>
</dbReference>
<accession>A0A376FKT8</accession>
<evidence type="ECO:0000313" key="1">
    <source>
        <dbReference type="EMBL" id="STD27754.1"/>
    </source>
</evidence>